<keyword evidence="3" id="KW-1185">Reference proteome</keyword>
<feature type="compositionally biased region" description="Polar residues" evidence="1">
    <location>
        <begin position="45"/>
        <end position="61"/>
    </location>
</feature>
<evidence type="ECO:0000313" key="3">
    <source>
        <dbReference type="Proteomes" id="UP000257109"/>
    </source>
</evidence>
<feature type="compositionally biased region" description="Polar residues" evidence="1">
    <location>
        <begin position="69"/>
        <end position="91"/>
    </location>
</feature>
<dbReference type="AlphaFoldDB" id="A0A371H7Y9"/>
<proteinExistence type="predicted"/>
<gene>
    <name evidence="2" type="ORF">CR513_18119</name>
</gene>
<feature type="non-terminal residue" evidence="2">
    <location>
        <position position="1"/>
    </location>
</feature>
<dbReference type="EMBL" id="QJKJ01003343">
    <property type="protein sequence ID" value="RDX98904.1"/>
    <property type="molecule type" value="Genomic_DNA"/>
</dbReference>
<comment type="caution">
    <text evidence="2">The sequence shown here is derived from an EMBL/GenBank/DDBJ whole genome shotgun (WGS) entry which is preliminary data.</text>
</comment>
<name>A0A371H7Y9_MUCPR</name>
<reference evidence="2" key="1">
    <citation type="submission" date="2018-05" db="EMBL/GenBank/DDBJ databases">
        <title>Draft genome of Mucuna pruriens seed.</title>
        <authorList>
            <person name="Nnadi N.E."/>
            <person name="Vos R."/>
            <person name="Hasami M.H."/>
            <person name="Devisetty U.K."/>
            <person name="Aguiy J.C."/>
        </authorList>
    </citation>
    <scope>NUCLEOTIDE SEQUENCE [LARGE SCALE GENOMIC DNA]</scope>
    <source>
        <strain evidence="2">JCA_2017</strain>
    </source>
</reference>
<sequence length="91" mass="10510">MQFQQNMIATIQDLKMQIGYQPDQATFPPKPFQIQEEMPMHSPSEVGNNYPNQHCNMNRMPTHNLGKTKLSQCRSQLEPSQRGSQSQMKNC</sequence>
<dbReference type="Proteomes" id="UP000257109">
    <property type="component" value="Unassembled WGS sequence"/>
</dbReference>
<feature type="region of interest" description="Disordered" evidence="1">
    <location>
        <begin position="40"/>
        <end position="91"/>
    </location>
</feature>
<evidence type="ECO:0000313" key="2">
    <source>
        <dbReference type="EMBL" id="RDX98904.1"/>
    </source>
</evidence>
<evidence type="ECO:0000256" key="1">
    <source>
        <dbReference type="SAM" id="MobiDB-lite"/>
    </source>
</evidence>
<accession>A0A371H7Y9</accession>
<protein>
    <submittedName>
        <fullName evidence="2">Uncharacterized protein</fullName>
    </submittedName>
</protein>
<organism evidence="2 3">
    <name type="scientific">Mucuna pruriens</name>
    <name type="common">Velvet bean</name>
    <name type="synonym">Dolichos pruriens</name>
    <dbReference type="NCBI Taxonomy" id="157652"/>
    <lineage>
        <taxon>Eukaryota</taxon>
        <taxon>Viridiplantae</taxon>
        <taxon>Streptophyta</taxon>
        <taxon>Embryophyta</taxon>
        <taxon>Tracheophyta</taxon>
        <taxon>Spermatophyta</taxon>
        <taxon>Magnoliopsida</taxon>
        <taxon>eudicotyledons</taxon>
        <taxon>Gunneridae</taxon>
        <taxon>Pentapetalae</taxon>
        <taxon>rosids</taxon>
        <taxon>fabids</taxon>
        <taxon>Fabales</taxon>
        <taxon>Fabaceae</taxon>
        <taxon>Papilionoideae</taxon>
        <taxon>50 kb inversion clade</taxon>
        <taxon>NPAAA clade</taxon>
        <taxon>indigoferoid/millettioid clade</taxon>
        <taxon>Phaseoleae</taxon>
        <taxon>Mucuna</taxon>
    </lineage>
</organism>